<dbReference type="SMART" id="SM00575">
    <property type="entry name" value="ZnF_PMZ"/>
    <property type="match status" value="1"/>
</dbReference>
<accession>A0A5C7GUC0</accession>
<dbReference type="PANTHER" id="PTHR31973">
    <property type="entry name" value="POLYPROTEIN, PUTATIVE-RELATED"/>
    <property type="match status" value="1"/>
</dbReference>
<evidence type="ECO:0000256" key="4">
    <source>
        <dbReference type="PROSITE-ProRule" id="PRU00325"/>
    </source>
</evidence>
<name>A0A5C7GUC0_9ROSI</name>
<evidence type="ECO:0000256" key="1">
    <source>
        <dbReference type="ARBA" id="ARBA00022723"/>
    </source>
</evidence>
<feature type="compositionally biased region" description="Basic and acidic residues" evidence="5">
    <location>
        <begin position="426"/>
        <end position="435"/>
    </location>
</feature>
<keyword evidence="3" id="KW-0862">Zinc</keyword>
<dbReference type="PROSITE" id="PS50966">
    <property type="entry name" value="ZF_SWIM"/>
    <property type="match status" value="1"/>
</dbReference>
<evidence type="ECO:0000256" key="5">
    <source>
        <dbReference type="SAM" id="MobiDB-lite"/>
    </source>
</evidence>
<feature type="region of interest" description="Disordered" evidence="5">
    <location>
        <begin position="426"/>
        <end position="459"/>
    </location>
</feature>
<protein>
    <recommendedName>
        <fullName evidence="6">SWIM-type domain-containing protein</fullName>
    </recommendedName>
</protein>
<evidence type="ECO:0000313" key="7">
    <source>
        <dbReference type="EMBL" id="TXG48079.1"/>
    </source>
</evidence>
<keyword evidence="2 4" id="KW-0863">Zinc-finger</keyword>
<reference evidence="8" key="1">
    <citation type="journal article" date="2019" name="Gigascience">
        <title>De novo genome assembly of the endangered Acer yangbiense, a plant species with extremely small populations endemic to Yunnan Province, China.</title>
        <authorList>
            <person name="Yang J."/>
            <person name="Wariss H.M."/>
            <person name="Tao L."/>
            <person name="Zhang R."/>
            <person name="Yun Q."/>
            <person name="Hollingsworth P."/>
            <person name="Dao Z."/>
            <person name="Luo G."/>
            <person name="Guo H."/>
            <person name="Ma Y."/>
            <person name="Sun W."/>
        </authorList>
    </citation>
    <scope>NUCLEOTIDE SEQUENCE [LARGE SCALE GENOMIC DNA]</scope>
    <source>
        <strain evidence="8">cv. Malutang</strain>
    </source>
</reference>
<feature type="domain" description="SWIM-type" evidence="6">
    <location>
        <begin position="358"/>
        <end position="390"/>
    </location>
</feature>
<gene>
    <name evidence="7" type="ORF">EZV62_027373</name>
</gene>
<keyword evidence="1" id="KW-0479">Metal-binding</keyword>
<organism evidence="7 8">
    <name type="scientific">Acer yangbiense</name>
    <dbReference type="NCBI Taxonomy" id="1000413"/>
    <lineage>
        <taxon>Eukaryota</taxon>
        <taxon>Viridiplantae</taxon>
        <taxon>Streptophyta</taxon>
        <taxon>Embryophyta</taxon>
        <taxon>Tracheophyta</taxon>
        <taxon>Spermatophyta</taxon>
        <taxon>Magnoliopsida</taxon>
        <taxon>eudicotyledons</taxon>
        <taxon>Gunneridae</taxon>
        <taxon>Pentapetalae</taxon>
        <taxon>rosids</taxon>
        <taxon>malvids</taxon>
        <taxon>Sapindales</taxon>
        <taxon>Sapindaceae</taxon>
        <taxon>Hippocastanoideae</taxon>
        <taxon>Acereae</taxon>
        <taxon>Acer</taxon>
    </lineage>
</organism>
<dbReference type="EMBL" id="VAHF01000013">
    <property type="protein sequence ID" value="TXG48079.1"/>
    <property type="molecule type" value="Genomic_DNA"/>
</dbReference>
<dbReference type="AlphaFoldDB" id="A0A5C7GUC0"/>
<proteinExistence type="predicted"/>
<comment type="caution">
    <text evidence="7">The sequence shown here is derived from an EMBL/GenBank/DDBJ whole genome shotgun (WGS) entry which is preliminary data.</text>
</comment>
<dbReference type="Proteomes" id="UP000323000">
    <property type="component" value="Chromosome 13"/>
</dbReference>
<keyword evidence="8" id="KW-1185">Reference proteome</keyword>
<evidence type="ECO:0000256" key="2">
    <source>
        <dbReference type="ARBA" id="ARBA00022771"/>
    </source>
</evidence>
<evidence type="ECO:0000313" key="8">
    <source>
        <dbReference type="Proteomes" id="UP000323000"/>
    </source>
</evidence>
<dbReference type="Pfam" id="PF04434">
    <property type="entry name" value="SWIM"/>
    <property type="match status" value="1"/>
</dbReference>
<feature type="compositionally biased region" description="Basic residues" evidence="5">
    <location>
        <begin position="436"/>
        <end position="448"/>
    </location>
</feature>
<evidence type="ECO:0000256" key="3">
    <source>
        <dbReference type="ARBA" id="ARBA00022833"/>
    </source>
</evidence>
<dbReference type="InterPro" id="IPR006564">
    <property type="entry name" value="Znf_PMZ"/>
</dbReference>
<evidence type="ECO:0000259" key="6">
    <source>
        <dbReference type="PROSITE" id="PS50966"/>
    </source>
</evidence>
<dbReference type="GO" id="GO:0008270">
    <property type="term" value="F:zinc ion binding"/>
    <property type="evidence" value="ECO:0007669"/>
    <property type="project" value="UniProtKB-KW"/>
</dbReference>
<dbReference type="OrthoDB" id="687700at2759"/>
<dbReference type="InterPro" id="IPR007527">
    <property type="entry name" value="Znf_SWIM"/>
</dbReference>
<sequence length="482" mass="55379">MVRSVTGGHILCPRVTSNKEANAKWVAFVLQSTILEDPKLTAKSLKRILLEKFSITCSSLTIYRAKKIVLNNMKTDHIAAYAKMKKYGNAIIAMNPGTCVKVLLTEVPGTNPRFERFFFSFKALQTGFKKGVRPLIGIDGCHLSGQFGGVMLSANALDGDSECLGWDDEKPICFMSDRQKGELKALDNEWPYATKRYCFRHMLGNFKSTFKDNKMNGKLWSIARAGSKAKFMERMKSLGEDSMEAVSWLMKEPCEKWARHAFDCDIKSDHITNNMSECFNNWIKDERDKPILTLLEHLRRKVIVRFSEKCDELEKLQDSITPYARQTLTTNEKKGRKLQVYHGMGDWYETVNKKGRKMLVNIGQVTCDCGMWQISGLPCKHDVAVFMYNRVFPHDHVHWYYTKEVMKLTYSGAINPIPEESRWPEYHSQHNDPHVKRAKVGKPKKIRKRAPDEPRAPSKIFSNRCQTCKNIGHNSRTCKAKE</sequence>
<dbReference type="PANTHER" id="PTHR31973:SF187">
    <property type="entry name" value="MUTATOR TRANSPOSASE MUDRA PROTEIN"/>
    <property type="match status" value="1"/>
</dbReference>